<keyword evidence="3" id="KW-1185">Reference proteome</keyword>
<gene>
    <name evidence="2" type="ORF">AFR_06460</name>
</gene>
<evidence type="ECO:0000259" key="1">
    <source>
        <dbReference type="Pfam" id="PF12680"/>
    </source>
</evidence>
<dbReference type="AlphaFoldDB" id="U5VVD7"/>
<dbReference type="Proteomes" id="UP000017746">
    <property type="component" value="Chromosome"/>
</dbReference>
<dbReference type="OrthoDB" id="1163083at2"/>
<proteinExistence type="predicted"/>
<dbReference type="Pfam" id="PF12680">
    <property type="entry name" value="SnoaL_2"/>
    <property type="match status" value="1"/>
</dbReference>
<feature type="domain" description="SnoaL-like" evidence="1">
    <location>
        <begin position="4"/>
        <end position="98"/>
    </location>
</feature>
<evidence type="ECO:0000313" key="3">
    <source>
        <dbReference type="Proteomes" id="UP000017746"/>
    </source>
</evidence>
<dbReference type="STRING" id="1246995.AFR_06460"/>
<sequence>MHPFRAAVEARDIEAAIALLSDRVVFNSPIAFTPYEGRQAVGTVLRAVFEVFEDFHYVREIGADDAADHALVFRARIGERQLEGCDFVHRGDDGSIDEFTVMVRPLNGAMALAEAMKAKLAASR</sequence>
<dbReference type="InterPro" id="IPR032710">
    <property type="entry name" value="NTF2-like_dom_sf"/>
</dbReference>
<name>U5VVD7_9ACTN</name>
<protein>
    <recommendedName>
        <fullName evidence="1">SnoaL-like domain-containing protein</fullName>
    </recommendedName>
</protein>
<reference evidence="2 3" key="1">
    <citation type="journal article" date="2014" name="J. Biotechnol.">
        <title>Complete genome sequence of the actinobacterium Actinoplanes friuliensis HAG 010964, producer of the lipopeptide antibiotic friulimycin.</title>
        <authorList>
            <person name="Ruckert C."/>
            <person name="Szczepanowski R."/>
            <person name="Albersmeier A."/>
            <person name="Goesmann A."/>
            <person name="Fischer N."/>
            <person name="Steinkamper A."/>
            <person name="Puhler A."/>
            <person name="Biener R."/>
            <person name="Schwartz D."/>
            <person name="Kalinowski J."/>
        </authorList>
    </citation>
    <scope>NUCLEOTIDE SEQUENCE [LARGE SCALE GENOMIC DNA]</scope>
    <source>
        <strain evidence="2 3">DSM 7358</strain>
    </source>
</reference>
<organism evidence="2 3">
    <name type="scientific">Actinoplanes friuliensis DSM 7358</name>
    <dbReference type="NCBI Taxonomy" id="1246995"/>
    <lineage>
        <taxon>Bacteria</taxon>
        <taxon>Bacillati</taxon>
        <taxon>Actinomycetota</taxon>
        <taxon>Actinomycetes</taxon>
        <taxon>Micromonosporales</taxon>
        <taxon>Micromonosporaceae</taxon>
        <taxon>Actinoplanes</taxon>
    </lineage>
</organism>
<dbReference type="KEGG" id="afs:AFR_06460"/>
<evidence type="ECO:0000313" key="2">
    <source>
        <dbReference type="EMBL" id="AGZ39581.1"/>
    </source>
</evidence>
<dbReference type="eggNOG" id="COG3631">
    <property type="taxonomic scope" value="Bacteria"/>
</dbReference>
<dbReference type="SUPFAM" id="SSF54427">
    <property type="entry name" value="NTF2-like"/>
    <property type="match status" value="1"/>
</dbReference>
<dbReference type="EMBL" id="CP006272">
    <property type="protein sequence ID" value="AGZ39581.1"/>
    <property type="molecule type" value="Genomic_DNA"/>
</dbReference>
<dbReference type="PATRIC" id="fig|1246995.3.peg.1310"/>
<dbReference type="Gene3D" id="3.10.450.50">
    <property type="match status" value="1"/>
</dbReference>
<dbReference type="InterPro" id="IPR037401">
    <property type="entry name" value="SnoaL-like"/>
</dbReference>
<dbReference type="RefSeq" id="WP_023359112.1">
    <property type="nucleotide sequence ID" value="NC_022657.1"/>
</dbReference>
<dbReference type="HOGENOM" id="CLU_119884_1_0_11"/>
<accession>U5VVD7</accession>